<sequence length="176" mass="19341">MLGLCPRVVISMGGVMVNCLLDTGSMVTTIRESFFLQHFQVAPRSCRWLQLCAANVLEIPYVGYVELDVEVLGKDLPGQVASPEVPGVLGMNIIRECYHQLFSQYGVALFNLPVVKHPSSLWLQAMQYCHQAQVCPEQARLGMARVRGRRAISIPGSTMKWVAATCSSNVSGVTNK</sequence>
<evidence type="ECO:0000313" key="2">
    <source>
        <dbReference type="Proteomes" id="UP001174136"/>
    </source>
</evidence>
<protein>
    <submittedName>
        <fullName evidence="1">Uncharacterized protein</fullName>
    </submittedName>
</protein>
<evidence type="ECO:0000313" key="1">
    <source>
        <dbReference type="EMBL" id="KAK0141225.1"/>
    </source>
</evidence>
<organism evidence="1 2">
    <name type="scientific">Merluccius polli</name>
    <name type="common">Benguela hake</name>
    <name type="synonym">Merluccius cadenati</name>
    <dbReference type="NCBI Taxonomy" id="89951"/>
    <lineage>
        <taxon>Eukaryota</taxon>
        <taxon>Metazoa</taxon>
        <taxon>Chordata</taxon>
        <taxon>Craniata</taxon>
        <taxon>Vertebrata</taxon>
        <taxon>Euteleostomi</taxon>
        <taxon>Actinopterygii</taxon>
        <taxon>Neopterygii</taxon>
        <taxon>Teleostei</taxon>
        <taxon>Neoteleostei</taxon>
        <taxon>Acanthomorphata</taxon>
        <taxon>Zeiogadaria</taxon>
        <taxon>Gadariae</taxon>
        <taxon>Gadiformes</taxon>
        <taxon>Gadoidei</taxon>
        <taxon>Merlucciidae</taxon>
        <taxon>Merluccius</taxon>
    </lineage>
</organism>
<comment type="caution">
    <text evidence="1">The sequence shown here is derived from an EMBL/GenBank/DDBJ whole genome shotgun (WGS) entry which is preliminary data.</text>
</comment>
<keyword evidence="2" id="KW-1185">Reference proteome</keyword>
<dbReference type="EMBL" id="JAOPHQ010003979">
    <property type="protein sequence ID" value="KAK0141225.1"/>
    <property type="molecule type" value="Genomic_DNA"/>
</dbReference>
<accession>A0AA47MJE7</accession>
<dbReference type="Proteomes" id="UP001174136">
    <property type="component" value="Unassembled WGS sequence"/>
</dbReference>
<reference evidence="1" key="1">
    <citation type="journal article" date="2023" name="Front. Mar. Sci.">
        <title>A new Merluccius polli reference genome to investigate the effects of global change in West African waters.</title>
        <authorList>
            <person name="Mateo J.L."/>
            <person name="Blanco-Fernandez C."/>
            <person name="Garcia-Vazquez E."/>
            <person name="Machado-Schiaffino G."/>
        </authorList>
    </citation>
    <scope>NUCLEOTIDE SEQUENCE</scope>
    <source>
        <strain evidence="1">C29</strain>
        <tissue evidence="1">Fin</tissue>
    </source>
</reference>
<dbReference type="InterPro" id="IPR021109">
    <property type="entry name" value="Peptidase_aspartic_dom_sf"/>
</dbReference>
<gene>
    <name evidence="1" type="ORF">N1851_021739</name>
</gene>
<dbReference type="Gene3D" id="2.40.70.10">
    <property type="entry name" value="Acid Proteases"/>
    <property type="match status" value="1"/>
</dbReference>
<dbReference type="AlphaFoldDB" id="A0AA47MJE7"/>
<proteinExistence type="predicted"/>
<dbReference type="SUPFAM" id="SSF50630">
    <property type="entry name" value="Acid proteases"/>
    <property type="match status" value="1"/>
</dbReference>
<name>A0AA47MJE7_MERPO</name>